<gene>
    <name evidence="1" type="ORF">CB5_LOCUS7983</name>
</gene>
<protein>
    <submittedName>
        <fullName evidence="1">Uncharacterized protein</fullName>
    </submittedName>
</protein>
<evidence type="ECO:0000313" key="1">
    <source>
        <dbReference type="EMBL" id="CAD1824772.1"/>
    </source>
</evidence>
<sequence length="405" mass="46474">MHQKITSALVYHRKFLLTSPRHFRAAVDHHTEEILDVLPPEWYRAGYARLFRLTQKLRNVELIDGRLMNTCDGSIITDDHIMTQMNAFNSLAKAFFRSPPSRHHSNKNGTACFQKPCKRDSVTINSLTKVCDLLNISAQQRSTVRVTLCPQVTQHHIWRGALEQVLKDLKYEMDSRNIKSPTFQMGAQIVSTCIQFFDGTNDVSASDSPLWMRPAPMKKVEKLQPSRKWEEVVEMFVDLSKCLAKEERLAYHVSKIEAMKEGLYQIKDILTEKGITYKEARRQDCLVQKKLSKSLGHSSKCLFTLLLYYLYGSVRDIEVEVCGPLRGGGDKFSMCVGKTLTCDDERIVLNGVRQLSRALGVLKFVWETARVNAALELHGHLWCLDARERTITYRGHVYNVHGLWL</sequence>
<dbReference type="EMBL" id="LR862144">
    <property type="protein sequence ID" value="CAD1824772.1"/>
    <property type="molecule type" value="Genomic_DNA"/>
</dbReference>
<dbReference type="PANTHER" id="PTHR37763">
    <property type="entry name" value="EXOSOME COMPLEX EXONUCLEASE"/>
    <property type="match status" value="1"/>
</dbReference>
<accession>A0A6V7P1Q5</accession>
<proteinExistence type="predicted"/>
<dbReference type="PANTHER" id="PTHR37763:SF1">
    <property type="entry name" value="EXOSOME COMPLEX EXONUCLEASE"/>
    <property type="match status" value="1"/>
</dbReference>
<dbReference type="AlphaFoldDB" id="A0A6V7P1Q5"/>
<reference evidence="1" key="1">
    <citation type="submission" date="2020-07" db="EMBL/GenBank/DDBJ databases">
        <authorList>
            <person name="Lin J."/>
        </authorList>
    </citation>
    <scope>NUCLEOTIDE SEQUENCE</scope>
</reference>
<name>A0A6V7P1Q5_ANACO</name>
<organism evidence="1">
    <name type="scientific">Ananas comosus var. bracteatus</name>
    <name type="common">red pineapple</name>
    <dbReference type="NCBI Taxonomy" id="296719"/>
    <lineage>
        <taxon>Eukaryota</taxon>
        <taxon>Viridiplantae</taxon>
        <taxon>Streptophyta</taxon>
        <taxon>Embryophyta</taxon>
        <taxon>Tracheophyta</taxon>
        <taxon>Spermatophyta</taxon>
        <taxon>Magnoliopsida</taxon>
        <taxon>Liliopsida</taxon>
        <taxon>Poales</taxon>
        <taxon>Bromeliaceae</taxon>
        <taxon>Bromelioideae</taxon>
        <taxon>Ananas</taxon>
    </lineage>
</organism>